<name>A0ABQ0JB15_9VIBR</name>
<accession>A0ABQ0JB15</accession>
<sequence length="44" mass="4900">MFFFSLGYGARLLTPIFHKPISWKILEALVGCIMLAIAISLIGF</sequence>
<keyword evidence="1" id="KW-0812">Transmembrane</keyword>
<dbReference type="EMBL" id="BBMS01000014">
    <property type="protein sequence ID" value="GAL25962.1"/>
    <property type="molecule type" value="Genomic_DNA"/>
</dbReference>
<keyword evidence="3" id="KW-1185">Reference proteome</keyword>
<evidence type="ECO:0008006" key="4">
    <source>
        <dbReference type="Google" id="ProtNLM"/>
    </source>
</evidence>
<dbReference type="Proteomes" id="UP000029223">
    <property type="component" value="Unassembled WGS sequence"/>
</dbReference>
<reference evidence="3" key="1">
    <citation type="submission" date="2014-09" db="EMBL/GenBank/DDBJ databases">
        <title>Vibrio variabilis JCM 19239. (C206) whole genome shotgun sequence.</title>
        <authorList>
            <person name="Sawabe T."/>
            <person name="Meirelles P."/>
            <person name="Nakanishi M."/>
            <person name="Sayaka M."/>
            <person name="Hattori M."/>
            <person name="Ohkuma M."/>
        </authorList>
    </citation>
    <scope>NUCLEOTIDE SEQUENCE [LARGE SCALE GENOMIC DNA]</scope>
    <source>
        <strain evidence="3">JCM 19239</strain>
    </source>
</reference>
<evidence type="ECO:0000313" key="2">
    <source>
        <dbReference type="EMBL" id="GAL25962.1"/>
    </source>
</evidence>
<keyword evidence="1" id="KW-0472">Membrane</keyword>
<protein>
    <recommendedName>
        <fullName evidence="4">Amino acid transporter</fullName>
    </recommendedName>
</protein>
<evidence type="ECO:0000256" key="1">
    <source>
        <dbReference type="SAM" id="Phobius"/>
    </source>
</evidence>
<comment type="caution">
    <text evidence="2">The sequence shown here is derived from an EMBL/GenBank/DDBJ whole genome shotgun (WGS) entry which is preliminary data.</text>
</comment>
<gene>
    <name evidence="2" type="ORF">JCM19239_2293</name>
</gene>
<evidence type="ECO:0000313" key="3">
    <source>
        <dbReference type="Proteomes" id="UP000029223"/>
    </source>
</evidence>
<feature type="transmembrane region" description="Helical" evidence="1">
    <location>
        <begin position="21"/>
        <end position="42"/>
    </location>
</feature>
<proteinExistence type="predicted"/>
<keyword evidence="1" id="KW-1133">Transmembrane helix</keyword>
<organism evidence="2 3">
    <name type="scientific">Vibrio variabilis</name>
    <dbReference type="NCBI Taxonomy" id="990271"/>
    <lineage>
        <taxon>Bacteria</taxon>
        <taxon>Pseudomonadati</taxon>
        <taxon>Pseudomonadota</taxon>
        <taxon>Gammaproteobacteria</taxon>
        <taxon>Vibrionales</taxon>
        <taxon>Vibrionaceae</taxon>
        <taxon>Vibrio</taxon>
    </lineage>
</organism>